<keyword evidence="4" id="KW-1185">Reference proteome</keyword>
<feature type="domain" description="RNA-binding S4" evidence="2">
    <location>
        <begin position="184"/>
        <end position="244"/>
    </location>
</feature>
<sequence length="261" mass="30346">MANENITQHFRPDEVPFIDSMMSLINTASSEYRPVLTDFLNPRQLYILQTLVNAQDQLKLRHWGGYPEAEMQRALIYPDYFEPTEDDFKLQLIEVDYPSKFVELHHRQIMGSLLGSGIKRDTFGDILNEDNHWQFFIKREMTAYVGSQVDRIGKTHVHLIMIDVDQLVHPTDDWEPLDSTVSSLRLDVVISTAFNYSRNRSKNLIEHGMVRVNWEEIDRPDYELAVHDQVSVRHSGRIKLTALRGKNKKQKLKIALAVINA</sequence>
<evidence type="ECO:0000256" key="1">
    <source>
        <dbReference type="PROSITE-ProRule" id="PRU00182"/>
    </source>
</evidence>
<dbReference type="Gene3D" id="3.30.1370.160">
    <property type="match status" value="1"/>
</dbReference>
<evidence type="ECO:0000313" key="3">
    <source>
        <dbReference type="EMBL" id="KRN58692.1"/>
    </source>
</evidence>
<comment type="caution">
    <text evidence="3">The sequence shown here is derived from an EMBL/GenBank/DDBJ whole genome shotgun (WGS) entry which is preliminary data.</text>
</comment>
<dbReference type="InterPro" id="IPR036986">
    <property type="entry name" value="S4_RNA-bd_sf"/>
</dbReference>
<dbReference type="PANTHER" id="PTHR13633">
    <property type="entry name" value="MITOCHONDRIAL TRANSCRIPTION RESCUE FACTOR 1"/>
    <property type="match status" value="1"/>
</dbReference>
<dbReference type="SMART" id="SM00363">
    <property type="entry name" value="S4"/>
    <property type="match status" value="1"/>
</dbReference>
<dbReference type="InterPro" id="IPR048443">
    <property type="entry name" value="RqcP2_N"/>
</dbReference>
<dbReference type="Proteomes" id="UP000050934">
    <property type="component" value="Unassembled WGS sequence"/>
</dbReference>
<dbReference type="InterPro" id="IPR002942">
    <property type="entry name" value="S4_RNA-bd"/>
</dbReference>
<dbReference type="InterPro" id="IPR012677">
    <property type="entry name" value="Nucleotide-bd_a/b_plait_sf"/>
</dbReference>
<evidence type="ECO:0000259" key="2">
    <source>
        <dbReference type="SMART" id="SM00363"/>
    </source>
</evidence>
<gene>
    <name evidence="3" type="ORF">IV45_GL000316</name>
</gene>
<dbReference type="PROSITE" id="PS50889">
    <property type="entry name" value="S4"/>
    <property type="match status" value="1"/>
</dbReference>
<keyword evidence="1" id="KW-0694">RNA-binding</keyword>
<dbReference type="CDD" id="cd00165">
    <property type="entry name" value="S4"/>
    <property type="match status" value="1"/>
</dbReference>
<dbReference type="Pfam" id="PF17774">
    <property type="entry name" value="YlmH_RBD"/>
    <property type="match status" value="1"/>
</dbReference>
<dbReference type="Pfam" id="PF21278">
    <property type="entry name" value="YlmH_1st"/>
    <property type="match status" value="1"/>
</dbReference>
<dbReference type="InterPro" id="IPR040591">
    <property type="entry name" value="RqcP2_RBD"/>
</dbReference>
<protein>
    <submittedName>
        <fullName evidence="3">RNA-binding S4 domain-containing protein</fullName>
    </submittedName>
</protein>
<dbReference type="AlphaFoldDB" id="A0A0R2I9U2"/>
<dbReference type="PANTHER" id="PTHR13633:SF3">
    <property type="entry name" value="MITOCHONDRIAL TRANSCRIPTION RESCUE FACTOR 1"/>
    <property type="match status" value="1"/>
</dbReference>
<dbReference type="EMBL" id="JQBW01000009">
    <property type="protein sequence ID" value="KRN58692.1"/>
    <property type="molecule type" value="Genomic_DNA"/>
</dbReference>
<name>A0A0R2I9U2_9LACO</name>
<evidence type="ECO:0000313" key="4">
    <source>
        <dbReference type="Proteomes" id="UP000050934"/>
    </source>
</evidence>
<dbReference type="SUPFAM" id="SSF55174">
    <property type="entry name" value="Alpha-L RNA-binding motif"/>
    <property type="match status" value="1"/>
</dbReference>
<dbReference type="STRING" id="396268.IV45_GL000316"/>
<dbReference type="Pfam" id="PF01479">
    <property type="entry name" value="S4"/>
    <property type="match status" value="1"/>
</dbReference>
<dbReference type="RefSeq" id="WP_057740821.1">
    <property type="nucleotide sequence ID" value="NZ_JQBW01000009.1"/>
</dbReference>
<accession>A0A0R2I9U2</accession>
<reference evidence="3 4" key="1">
    <citation type="journal article" date="2015" name="Genome Announc.">
        <title>Expanding the biotechnology potential of lactobacilli through comparative genomics of 213 strains and associated genera.</title>
        <authorList>
            <person name="Sun Z."/>
            <person name="Harris H.M."/>
            <person name="McCann A."/>
            <person name="Guo C."/>
            <person name="Argimon S."/>
            <person name="Zhang W."/>
            <person name="Yang X."/>
            <person name="Jeffery I.B."/>
            <person name="Cooney J.C."/>
            <person name="Kagawa T.F."/>
            <person name="Liu W."/>
            <person name="Song Y."/>
            <person name="Salvetti E."/>
            <person name="Wrobel A."/>
            <person name="Rasinkangas P."/>
            <person name="Parkhill J."/>
            <person name="Rea M.C."/>
            <person name="O'Sullivan O."/>
            <person name="Ritari J."/>
            <person name="Douillard F.P."/>
            <person name="Paul Ross R."/>
            <person name="Yang R."/>
            <person name="Briner A.E."/>
            <person name="Felis G.E."/>
            <person name="de Vos W.M."/>
            <person name="Barrangou R."/>
            <person name="Klaenhammer T.R."/>
            <person name="Caufield P.W."/>
            <person name="Cui Y."/>
            <person name="Zhang H."/>
            <person name="O'Toole P.W."/>
        </authorList>
    </citation>
    <scope>NUCLEOTIDE SEQUENCE [LARGE SCALE GENOMIC DNA]</scope>
    <source>
        <strain evidence="3 4">DSM 17896</strain>
    </source>
</reference>
<dbReference type="GO" id="GO:0003723">
    <property type="term" value="F:RNA binding"/>
    <property type="evidence" value="ECO:0007669"/>
    <property type="project" value="UniProtKB-KW"/>
</dbReference>
<proteinExistence type="predicted"/>
<dbReference type="Gene3D" id="3.10.290.10">
    <property type="entry name" value="RNA-binding S4 domain"/>
    <property type="match status" value="1"/>
</dbReference>
<dbReference type="PATRIC" id="fig|396268.3.peg.320"/>
<dbReference type="Gene3D" id="3.30.70.330">
    <property type="match status" value="1"/>
</dbReference>
<dbReference type="OrthoDB" id="9812787at2"/>
<organism evidence="3 4">
    <name type="scientific">Limosilactobacillus secaliphilus</name>
    <dbReference type="NCBI Taxonomy" id="396268"/>
    <lineage>
        <taxon>Bacteria</taxon>
        <taxon>Bacillati</taxon>
        <taxon>Bacillota</taxon>
        <taxon>Bacilli</taxon>
        <taxon>Lactobacillales</taxon>
        <taxon>Lactobacillaceae</taxon>
        <taxon>Limosilactobacillus</taxon>
    </lineage>
</organism>